<dbReference type="KEGG" id="echi:FKX85_13005"/>
<accession>A0A514CJE7</accession>
<dbReference type="Gene3D" id="3.40.50.2000">
    <property type="entry name" value="Glycogen Phosphorylase B"/>
    <property type="match status" value="1"/>
</dbReference>
<dbReference type="EMBL" id="CP041253">
    <property type="protein sequence ID" value="QDH79900.1"/>
    <property type="molecule type" value="Genomic_DNA"/>
</dbReference>
<dbReference type="InterPro" id="IPR029044">
    <property type="entry name" value="Nucleotide-diphossugar_trans"/>
</dbReference>
<dbReference type="SUPFAM" id="SSF53756">
    <property type="entry name" value="UDP-Glycosyltransferase/glycogen phosphorylase"/>
    <property type="match status" value="1"/>
</dbReference>
<dbReference type="SUPFAM" id="SSF53448">
    <property type="entry name" value="Nucleotide-diphospho-sugar transferases"/>
    <property type="match status" value="1"/>
</dbReference>
<dbReference type="GO" id="GO:0016740">
    <property type="term" value="F:transferase activity"/>
    <property type="evidence" value="ECO:0007669"/>
    <property type="project" value="UniProtKB-KW"/>
</dbReference>
<reference evidence="1 2" key="1">
    <citation type="submission" date="2019-06" db="EMBL/GenBank/DDBJ databases">
        <title>Echinicola alkalisoli sp. nov. isolated from saline soil.</title>
        <authorList>
            <person name="Sun J.-Q."/>
            <person name="Xu L."/>
        </authorList>
    </citation>
    <scope>NUCLEOTIDE SEQUENCE [LARGE SCALE GENOMIC DNA]</scope>
    <source>
        <strain evidence="1 2">LN3S3</strain>
    </source>
</reference>
<dbReference type="Proteomes" id="UP000316614">
    <property type="component" value="Chromosome"/>
</dbReference>
<dbReference type="OrthoDB" id="9810303at2"/>
<dbReference type="Pfam" id="PF13692">
    <property type="entry name" value="Glyco_trans_1_4"/>
    <property type="match status" value="1"/>
</dbReference>
<name>A0A514CJE7_9BACT</name>
<evidence type="ECO:0000313" key="2">
    <source>
        <dbReference type="Proteomes" id="UP000316614"/>
    </source>
</evidence>
<organism evidence="1 2">
    <name type="scientific">Echinicola soli</name>
    <dbReference type="NCBI Taxonomy" id="2591634"/>
    <lineage>
        <taxon>Bacteria</taxon>
        <taxon>Pseudomonadati</taxon>
        <taxon>Bacteroidota</taxon>
        <taxon>Cytophagia</taxon>
        <taxon>Cytophagales</taxon>
        <taxon>Cyclobacteriaceae</taxon>
        <taxon>Echinicola</taxon>
    </lineage>
</organism>
<sequence>MGKESWLDKIDRKVCFKIDSRYAEAAQLGKTFNPSSSAIMVGLFTIKKLIGLGKLFLAKQETRKTQYSPQINFNHSYFSQKHSSTNFDLLIKQGQTVDFSISEKPTVDIVLYATKPTFSLIAKSLTALYKNQWNKTQKIALILISPQSDHLTQIRQNFIGVNIITLHSINELTSCINKTVNGLNGEFFAIQEVGVVFRKGNIETLVSEMKTNASYGAITGKILSKSGLLLEAGTYLDKEYAIHPNGRHQLPYRPKYHFIREIETLSNSFTFLRRLVFDHVGGLNEKYQSLSYALADLSHKTKKSGHHSIYHPLIELVKLSEYNVDHDSAKDIEKLSEHHPKLELIEERTTEETYTRRFLPEKKLLFIDIFLPEYDKDSGSLRAYHLLKMLKQLGYHIIFVPRKGEIFEPYYTEFLKMGIEILYGYPDRKGMEAELKKLLYEIDIAWICRPQLNKEFEWIFKINPKIKWVYDTIDLHYIRLGREAILYESKKLKKKADKFHSLELSIAKKADITITVTEEEAQILHEQGAKRTEVVSNVHEALQSHEVPAFNSRKGLLFIGSYDHPPNIDAVVWLIEEIMPLVWQKEKIPVTLLGSKPTEKVKSLASGLVKVPGFIQDVSPYFLNHKLFVAPLRYGAGMKGKIGQSLSYQLPIITSQVGAEGIGLQDGENVLIAETKEQFAEKILKTYNDESLWNHLTTNSSRVLGPYRPEIIRRELKALLSNI</sequence>
<keyword evidence="1" id="KW-0808">Transferase</keyword>
<keyword evidence="2" id="KW-1185">Reference proteome</keyword>
<evidence type="ECO:0000313" key="1">
    <source>
        <dbReference type="EMBL" id="QDH79900.1"/>
    </source>
</evidence>
<dbReference type="AlphaFoldDB" id="A0A514CJE7"/>
<protein>
    <submittedName>
        <fullName evidence="1">Glycosyltransferase</fullName>
    </submittedName>
</protein>
<gene>
    <name evidence="1" type="ORF">FKX85_13005</name>
</gene>
<proteinExistence type="predicted"/>
<dbReference type="Gene3D" id="3.90.550.10">
    <property type="entry name" value="Spore Coat Polysaccharide Biosynthesis Protein SpsA, Chain A"/>
    <property type="match status" value="1"/>
</dbReference>